<evidence type="ECO:0000313" key="1">
    <source>
        <dbReference type="EMBL" id="EOB04634.1"/>
    </source>
</evidence>
<name>R0LG57_ANAPL</name>
<dbReference type="EMBL" id="KB742773">
    <property type="protein sequence ID" value="EOB04634.1"/>
    <property type="molecule type" value="Genomic_DNA"/>
</dbReference>
<proteinExistence type="predicted"/>
<reference evidence="2" key="1">
    <citation type="journal article" date="2013" name="Nat. Genet.">
        <title>The duck genome and transcriptome provide insight into an avian influenza virus reservoir species.</title>
        <authorList>
            <person name="Huang Y."/>
            <person name="Li Y."/>
            <person name="Burt D.W."/>
            <person name="Chen H."/>
            <person name="Zhang Y."/>
            <person name="Qian W."/>
            <person name="Kim H."/>
            <person name="Gan S."/>
            <person name="Zhao Y."/>
            <person name="Li J."/>
            <person name="Yi K."/>
            <person name="Feng H."/>
            <person name="Zhu P."/>
            <person name="Li B."/>
            <person name="Liu Q."/>
            <person name="Fairley S."/>
            <person name="Magor K.E."/>
            <person name="Du Z."/>
            <person name="Hu X."/>
            <person name="Goodman L."/>
            <person name="Tafer H."/>
            <person name="Vignal A."/>
            <person name="Lee T."/>
            <person name="Kim K.W."/>
            <person name="Sheng Z."/>
            <person name="An Y."/>
            <person name="Searle S."/>
            <person name="Herrero J."/>
            <person name="Groenen M.A."/>
            <person name="Crooijmans R.P."/>
            <person name="Faraut T."/>
            <person name="Cai Q."/>
            <person name="Webster R.G."/>
            <person name="Aldridge J.R."/>
            <person name="Warren W.C."/>
            <person name="Bartschat S."/>
            <person name="Kehr S."/>
            <person name="Marz M."/>
            <person name="Stadler P.F."/>
            <person name="Smith J."/>
            <person name="Kraus R.H."/>
            <person name="Zhao Y."/>
            <person name="Ren L."/>
            <person name="Fei J."/>
            <person name="Morisson M."/>
            <person name="Kaiser P."/>
            <person name="Griffin D.K."/>
            <person name="Rao M."/>
            <person name="Pitel F."/>
            <person name="Wang J."/>
            <person name="Li N."/>
        </authorList>
    </citation>
    <scope>NUCLEOTIDE SEQUENCE [LARGE SCALE GENOMIC DNA]</scope>
</reference>
<evidence type="ECO:0000313" key="2">
    <source>
        <dbReference type="Proteomes" id="UP000296049"/>
    </source>
</evidence>
<accession>R0LG57</accession>
<sequence>MYSCLHPTADFQSARLEPQQYTLTQTKHDKKLVTFNHFDGKSIINVHSPPGKRKIRKSYLSTAQTVSFLSSSSPYHLPGQEPTFDAYTKAEGAMIAILHSSYALSNERLHWSASFTFSFFFAIFTQSESTGLSTSSLYYLTCFSPYKYPKKDENFMCKGDILTSLLSVAKLLTATNEHMQEEQTVMLLQQAVSIYKRKYLPLAWTFVWTPIQVLTVSSSAQRFRVPNRCLHSVPVDEIELQRRNVTELELTMWKDKYALNSLLSMPVLIPCCL</sequence>
<dbReference type="Proteomes" id="UP000296049">
    <property type="component" value="Unassembled WGS sequence"/>
</dbReference>
<dbReference type="AlphaFoldDB" id="R0LG57"/>
<keyword evidence="2" id="KW-1185">Reference proteome</keyword>
<protein>
    <submittedName>
        <fullName evidence="1">Uncharacterized protein</fullName>
    </submittedName>
</protein>
<gene>
    <name evidence="1" type="ORF">Anapl_02806</name>
</gene>
<organism evidence="1 2">
    <name type="scientific">Anas platyrhynchos</name>
    <name type="common">Mallard</name>
    <name type="synonym">Anas boschas</name>
    <dbReference type="NCBI Taxonomy" id="8839"/>
    <lineage>
        <taxon>Eukaryota</taxon>
        <taxon>Metazoa</taxon>
        <taxon>Chordata</taxon>
        <taxon>Craniata</taxon>
        <taxon>Vertebrata</taxon>
        <taxon>Euteleostomi</taxon>
        <taxon>Archelosauria</taxon>
        <taxon>Archosauria</taxon>
        <taxon>Dinosauria</taxon>
        <taxon>Saurischia</taxon>
        <taxon>Theropoda</taxon>
        <taxon>Coelurosauria</taxon>
        <taxon>Aves</taxon>
        <taxon>Neognathae</taxon>
        <taxon>Galloanserae</taxon>
        <taxon>Anseriformes</taxon>
        <taxon>Anatidae</taxon>
        <taxon>Anatinae</taxon>
        <taxon>Anas</taxon>
    </lineage>
</organism>